<feature type="compositionally biased region" description="Low complexity" evidence="1">
    <location>
        <begin position="317"/>
        <end position="343"/>
    </location>
</feature>
<evidence type="ECO:0000313" key="2">
    <source>
        <dbReference type="EMBL" id="GBP80749.1"/>
    </source>
</evidence>
<comment type="caution">
    <text evidence="2">The sequence shown here is derived from an EMBL/GenBank/DDBJ whole genome shotgun (WGS) entry which is preliminary data.</text>
</comment>
<accession>A0A4C1Z1M9</accession>
<evidence type="ECO:0000313" key="3">
    <source>
        <dbReference type="Proteomes" id="UP000299102"/>
    </source>
</evidence>
<dbReference type="AlphaFoldDB" id="A0A4C1Z1M9"/>
<reference evidence="2 3" key="1">
    <citation type="journal article" date="2019" name="Commun. Biol.">
        <title>The bagworm genome reveals a unique fibroin gene that provides high tensile strength.</title>
        <authorList>
            <person name="Kono N."/>
            <person name="Nakamura H."/>
            <person name="Ohtoshi R."/>
            <person name="Tomita M."/>
            <person name="Numata K."/>
            <person name="Arakawa K."/>
        </authorList>
    </citation>
    <scope>NUCLEOTIDE SEQUENCE [LARGE SCALE GENOMIC DNA]</scope>
</reference>
<evidence type="ECO:0000256" key="1">
    <source>
        <dbReference type="SAM" id="MobiDB-lite"/>
    </source>
</evidence>
<name>A0A4C1Z1M9_EUMVA</name>
<dbReference type="OrthoDB" id="6779410at2759"/>
<feature type="region of interest" description="Disordered" evidence="1">
    <location>
        <begin position="189"/>
        <end position="214"/>
    </location>
</feature>
<feature type="region of interest" description="Disordered" evidence="1">
    <location>
        <begin position="314"/>
        <end position="343"/>
    </location>
</feature>
<dbReference type="EMBL" id="BGZK01001479">
    <property type="protein sequence ID" value="GBP80749.1"/>
    <property type="molecule type" value="Genomic_DNA"/>
</dbReference>
<feature type="compositionally biased region" description="Basic and acidic residues" evidence="1">
    <location>
        <begin position="203"/>
        <end position="214"/>
    </location>
</feature>
<dbReference type="Proteomes" id="UP000299102">
    <property type="component" value="Unassembled WGS sequence"/>
</dbReference>
<keyword evidence="3" id="KW-1185">Reference proteome</keyword>
<proteinExistence type="predicted"/>
<organism evidence="2 3">
    <name type="scientific">Eumeta variegata</name>
    <name type="common">Bagworm moth</name>
    <name type="synonym">Eumeta japonica</name>
    <dbReference type="NCBI Taxonomy" id="151549"/>
    <lineage>
        <taxon>Eukaryota</taxon>
        <taxon>Metazoa</taxon>
        <taxon>Ecdysozoa</taxon>
        <taxon>Arthropoda</taxon>
        <taxon>Hexapoda</taxon>
        <taxon>Insecta</taxon>
        <taxon>Pterygota</taxon>
        <taxon>Neoptera</taxon>
        <taxon>Endopterygota</taxon>
        <taxon>Lepidoptera</taxon>
        <taxon>Glossata</taxon>
        <taxon>Ditrysia</taxon>
        <taxon>Tineoidea</taxon>
        <taxon>Psychidae</taxon>
        <taxon>Oiketicinae</taxon>
        <taxon>Eumeta</taxon>
    </lineage>
</organism>
<protein>
    <submittedName>
        <fullName evidence="2">Uncharacterized protein</fullName>
    </submittedName>
</protein>
<gene>
    <name evidence="2" type="ORF">EVAR_89326_1</name>
</gene>
<sequence>MPPETEKSIRKMEVITSPSEYVDLIREHSTVTKLEDIEVLDWKTAVHDVVKTTAQLHFKISQCKRFLIRRSKKSGNVMVWGENNYNSNSGTAKSICKKKQNSRDDPAICDSESNFSVYAVRRGELKKIVAAVEGEWHELKHVGTRLLKRNKKYDILAFTGSFASVDIETPYKFIFTLFLFSRDKREGRRGREREGGGLKGGRRKEGGGRYEGEQRKGRGIYGEVRRIPVCEFWVAVALADFSQTVSVVPMLPDTSKVQCRCERERYMSKQAGASEIPRSVHCDVLLRISCHLLCIMCVITDDSSAATPLILELTTKSTPELPTTSEQSSSSQSTEPQPSTSQE</sequence>